<keyword evidence="2" id="KW-1185">Reference proteome</keyword>
<accession>A0A0B0N7R0</accession>
<sequence length="34" mass="3669">MPLKWRDGAAHVARWWRLAGEGGMGRGVSSNGDS</sequence>
<name>A0A0B0N7R0_GOSAR</name>
<reference evidence="2" key="1">
    <citation type="submission" date="2014-09" db="EMBL/GenBank/DDBJ databases">
        <authorList>
            <person name="Mudge J."/>
            <person name="Ramaraj T."/>
            <person name="Lindquist I.E."/>
            <person name="Bharti A.K."/>
            <person name="Sundararajan A."/>
            <person name="Cameron C.T."/>
            <person name="Woodward J.E."/>
            <person name="May G.D."/>
            <person name="Brubaker C."/>
            <person name="Broadhvest J."/>
            <person name="Wilkins T.A."/>
        </authorList>
    </citation>
    <scope>NUCLEOTIDE SEQUENCE</scope>
    <source>
        <strain evidence="2">cv. AKA8401</strain>
    </source>
</reference>
<comment type="caution">
    <text evidence="1">The sequence shown here is derived from an EMBL/GenBank/DDBJ whole genome shotgun (WGS) entry which is preliminary data.</text>
</comment>
<evidence type="ECO:0000313" key="2">
    <source>
        <dbReference type="Proteomes" id="UP000032142"/>
    </source>
</evidence>
<dbReference type="AlphaFoldDB" id="A0A0B0N7R0"/>
<protein>
    <submittedName>
        <fullName evidence="1">Uncharacterized protein</fullName>
    </submittedName>
</protein>
<organism evidence="1 2">
    <name type="scientific">Gossypium arboreum</name>
    <name type="common">Tree cotton</name>
    <name type="synonym">Gossypium nanking</name>
    <dbReference type="NCBI Taxonomy" id="29729"/>
    <lineage>
        <taxon>Eukaryota</taxon>
        <taxon>Viridiplantae</taxon>
        <taxon>Streptophyta</taxon>
        <taxon>Embryophyta</taxon>
        <taxon>Tracheophyta</taxon>
        <taxon>Spermatophyta</taxon>
        <taxon>Magnoliopsida</taxon>
        <taxon>eudicotyledons</taxon>
        <taxon>Gunneridae</taxon>
        <taxon>Pentapetalae</taxon>
        <taxon>rosids</taxon>
        <taxon>malvids</taxon>
        <taxon>Malvales</taxon>
        <taxon>Malvaceae</taxon>
        <taxon>Malvoideae</taxon>
        <taxon>Gossypium</taxon>
    </lineage>
</organism>
<evidence type="ECO:0000313" key="1">
    <source>
        <dbReference type="EMBL" id="KHG07874.1"/>
    </source>
</evidence>
<proteinExistence type="predicted"/>
<gene>
    <name evidence="1" type="ORF">F383_34807</name>
</gene>
<dbReference type="Proteomes" id="UP000032142">
    <property type="component" value="Unassembled WGS sequence"/>
</dbReference>
<dbReference type="EMBL" id="JRRC01483991">
    <property type="protein sequence ID" value="KHG07874.1"/>
    <property type="molecule type" value="Genomic_DNA"/>
</dbReference>